<evidence type="ECO:0000256" key="2">
    <source>
        <dbReference type="RuleBase" id="RU003616"/>
    </source>
</evidence>
<dbReference type="RefSeq" id="WP_026801593.1">
    <property type="nucleotide sequence ID" value="NZ_AULI01000019.1"/>
</dbReference>
<feature type="domain" description="SHSP" evidence="3">
    <location>
        <begin position="27"/>
        <end position="142"/>
    </location>
</feature>
<dbReference type="Pfam" id="PF00011">
    <property type="entry name" value="HSP20"/>
    <property type="match status" value="1"/>
</dbReference>
<dbReference type="CDD" id="cd06464">
    <property type="entry name" value="ACD_sHsps-like"/>
    <property type="match status" value="1"/>
</dbReference>
<evidence type="ECO:0000313" key="5">
    <source>
        <dbReference type="Proteomes" id="UP000030528"/>
    </source>
</evidence>
<protein>
    <submittedName>
        <fullName evidence="4">Heat shock protein Hsp20</fullName>
    </submittedName>
</protein>
<dbReference type="eggNOG" id="COG0071">
    <property type="taxonomic scope" value="Bacteria"/>
</dbReference>
<dbReference type="OrthoDB" id="1806521at2"/>
<dbReference type="PROSITE" id="PS01031">
    <property type="entry name" value="SHSP"/>
    <property type="match status" value="1"/>
</dbReference>
<evidence type="ECO:0000259" key="3">
    <source>
        <dbReference type="PROSITE" id="PS01031"/>
    </source>
</evidence>
<dbReference type="STRING" id="1385510.GCA_000425205_03400"/>
<gene>
    <name evidence="4" type="ORF">N781_08365</name>
</gene>
<keyword evidence="4" id="KW-0346">Stress response</keyword>
<accession>A0A0A5GE19</accession>
<evidence type="ECO:0000313" key="4">
    <source>
        <dbReference type="EMBL" id="KGX90249.1"/>
    </source>
</evidence>
<organism evidence="4 5">
    <name type="scientific">Pontibacillus halophilus JSM 076056 = DSM 19796</name>
    <dbReference type="NCBI Taxonomy" id="1385510"/>
    <lineage>
        <taxon>Bacteria</taxon>
        <taxon>Bacillati</taxon>
        <taxon>Bacillota</taxon>
        <taxon>Bacilli</taxon>
        <taxon>Bacillales</taxon>
        <taxon>Bacillaceae</taxon>
        <taxon>Pontibacillus</taxon>
    </lineage>
</organism>
<dbReference type="Proteomes" id="UP000030528">
    <property type="component" value="Unassembled WGS sequence"/>
</dbReference>
<evidence type="ECO:0000256" key="1">
    <source>
        <dbReference type="PROSITE-ProRule" id="PRU00285"/>
    </source>
</evidence>
<reference evidence="4 5" key="1">
    <citation type="submission" date="2013-08" db="EMBL/GenBank/DDBJ databases">
        <authorList>
            <person name="Huang J."/>
            <person name="Wang G."/>
        </authorList>
    </citation>
    <scope>NUCLEOTIDE SEQUENCE [LARGE SCALE GENOMIC DNA]</scope>
    <source>
        <strain evidence="4 5">JSM 076056</strain>
    </source>
</reference>
<dbReference type="InterPro" id="IPR008978">
    <property type="entry name" value="HSP20-like_chaperone"/>
</dbReference>
<comment type="similarity">
    <text evidence="1 2">Belongs to the small heat shock protein (HSP20) family.</text>
</comment>
<comment type="caution">
    <text evidence="4">The sequence shown here is derived from an EMBL/GenBank/DDBJ whole genome shotgun (WGS) entry which is preliminary data.</text>
</comment>
<sequence>MNPFHNMKDWNEQFDRFFGNDFWGEFQGFTKGSVPYINLYHSENEVICYANLPGLHDVDDVNVYVEHSLLEIRGRINLQHATTYTKVKEEIKTGPFERKIQLPYPVRKDKINATYRDGLLVIVLHRLVTVEQKRNRIPIQKMDEE</sequence>
<dbReference type="InterPro" id="IPR002068">
    <property type="entry name" value="A-crystallin/Hsp20_dom"/>
</dbReference>
<keyword evidence="5" id="KW-1185">Reference proteome</keyword>
<dbReference type="SUPFAM" id="SSF49764">
    <property type="entry name" value="HSP20-like chaperones"/>
    <property type="match status" value="1"/>
</dbReference>
<dbReference type="AlphaFoldDB" id="A0A0A5GE19"/>
<dbReference type="Gene3D" id="2.60.40.790">
    <property type="match status" value="1"/>
</dbReference>
<proteinExistence type="inferred from homology"/>
<dbReference type="EMBL" id="AVPE01000016">
    <property type="protein sequence ID" value="KGX90249.1"/>
    <property type="molecule type" value="Genomic_DNA"/>
</dbReference>
<name>A0A0A5GE19_9BACI</name>